<dbReference type="SUPFAM" id="SSF52540">
    <property type="entry name" value="P-loop containing nucleoside triphosphate hydrolases"/>
    <property type="match status" value="1"/>
</dbReference>
<keyword evidence="9" id="KW-1185">Reference proteome</keyword>
<dbReference type="InterPro" id="IPR003439">
    <property type="entry name" value="ABC_transporter-like_ATP-bd"/>
</dbReference>
<protein>
    <submittedName>
        <fullName evidence="8">Heme ABC transporter ATP-binding protein</fullName>
    </submittedName>
</protein>
<keyword evidence="4 8" id="KW-0067">ATP-binding</keyword>
<feature type="domain" description="ABC transporter" evidence="7">
    <location>
        <begin position="5"/>
        <end position="251"/>
    </location>
</feature>
<dbReference type="EMBL" id="BAABFO010000007">
    <property type="protein sequence ID" value="GAA4331076.1"/>
    <property type="molecule type" value="Genomic_DNA"/>
</dbReference>
<dbReference type="Gene3D" id="3.40.50.300">
    <property type="entry name" value="P-loop containing nucleotide triphosphate hydrolases"/>
    <property type="match status" value="1"/>
</dbReference>
<evidence type="ECO:0000256" key="1">
    <source>
        <dbReference type="ARBA" id="ARBA00022448"/>
    </source>
</evidence>
<evidence type="ECO:0000259" key="7">
    <source>
        <dbReference type="PROSITE" id="PS50893"/>
    </source>
</evidence>
<evidence type="ECO:0000256" key="5">
    <source>
        <dbReference type="ARBA" id="ARBA00022967"/>
    </source>
</evidence>
<evidence type="ECO:0000256" key="4">
    <source>
        <dbReference type="ARBA" id="ARBA00022840"/>
    </source>
</evidence>
<comment type="caution">
    <text evidence="8">The sequence shown here is derived from an EMBL/GenBank/DDBJ whole genome shotgun (WGS) entry which is preliminary data.</text>
</comment>
<sequence length="274" mass="28772">MKPIVHASGLAVARRQPGAAARTVLHGVDCMVEPGEVVMLIGPNGAGKSTLLAALAGDLKPAAGGVWFDGRPLARWAPAELARRRAVLPQHAALNLPFTAAEVVRLACMARLDGRRAVSAVVEAAMAETGVDHLAGRAVTALSGGEQARVHLARALAQIWPAEPSASTRNLLLLDEPCASLDPHFQHALCAAVRGFVRRTGAGALISLHDMNLAAQYGDRIVALQDGRAVAEGLPREVLTRAFVRDCFAVDADLRTVDAALLVATRPLADTARR</sequence>
<dbReference type="InterPro" id="IPR003593">
    <property type="entry name" value="AAA+_ATPase"/>
</dbReference>
<reference evidence="9" key="1">
    <citation type="journal article" date="2019" name="Int. J. Syst. Evol. Microbiol.">
        <title>The Global Catalogue of Microorganisms (GCM) 10K type strain sequencing project: providing services to taxonomists for standard genome sequencing and annotation.</title>
        <authorList>
            <consortium name="The Broad Institute Genomics Platform"/>
            <consortium name="The Broad Institute Genome Sequencing Center for Infectious Disease"/>
            <person name="Wu L."/>
            <person name="Ma J."/>
        </authorList>
    </citation>
    <scope>NUCLEOTIDE SEQUENCE [LARGE SCALE GENOMIC DNA]</scope>
    <source>
        <strain evidence="9">JCM 17666</strain>
    </source>
</reference>
<proteinExistence type="predicted"/>
<evidence type="ECO:0000313" key="9">
    <source>
        <dbReference type="Proteomes" id="UP001501671"/>
    </source>
</evidence>
<evidence type="ECO:0000256" key="6">
    <source>
        <dbReference type="ARBA" id="ARBA00037066"/>
    </source>
</evidence>
<organism evidence="8 9">
    <name type="scientific">Pigmentiphaga soli</name>
    <dbReference type="NCBI Taxonomy" id="1007095"/>
    <lineage>
        <taxon>Bacteria</taxon>
        <taxon>Pseudomonadati</taxon>
        <taxon>Pseudomonadota</taxon>
        <taxon>Betaproteobacteria</taxon>
        <taxon>Burkholderiales</taxon>
        <taxon>Alcaligenaceae</taxon>
        <taxon>Pigmentiphaga</taxon>
    </lineage>
</organism>
<dbReference type="PANTHER" id="PTHR42794:SF1">
    <property type="entry name" value="HEMIN IMPORT ATP-BINDING PROTEIN HMUV"/>
    <property type="match status" value="1"/>
</dbReference>
<keyword evidence="3" id="KW-0547">Nucleotide-binding</keyword>
<keyword evidence="1" id="KW-0813">Transport</keyword>
<dbReference type="NCBIfam" id="NF010068">
    <property type="entry name" value="PRK13548.1"/>
    <property type="match status" value="1"/>
</dbReference>
<keyword evidence="2" id="KW-0472">Membrane</keyword>
<evidence type="ECO:0000313" key="8">
    <source>
        <dbReference type="EMBL" id="GAA4331076.1"/>
    </source>
</evidence>
<dbReference type="RefSeq" id="WP_345248750.1">
    <property type="nucleotide sequence ID" value="NZ_BAABFO010000007.1"/>
</dbReference>
<dbReference type="SMART" id="SM00382">
    <property type="entry name" value="AAA"/>
    <property type="match status" value="1"/>
</dbReference>
<dbReference type="PANTHER" id="PTHR42794">
    <property type="entry name" value="HEMIN IMPORT ATP-BINDING PROTEIN HMUV"/>
    <property type="match status" value="1"/>
</dbReference>
<accession>A0ABP8GWQ2</accession>
<dbReference type="CDD" id="cd03214">
    <property type="entry name" value="ABC_Iron-Siderophores_B12_Hemin"/>
    <property type="match status" value="1"/>
</dbReference>
<evidence type="ECO:0000256" key="3">
    <source>
        <dbReference type="ARBA" id="ARBA00022741"/>
    </source>
</evidence>
<dbReference type="InterPro" id="IPR027417">
    <property type="entry name" value="P-loop_NTPase"/>
</dbReference>
<gene>
    <name evidence="8" type="ORF">GCM10023144_19340</name>
</gene>
<dbReference type="Proteomes" id="UP001501671">
    <property type="component" value="Unassembled WGS sequence"/>
</dbReference>
<dbReference type="Pfam" id="PF00005">
    <property type="entry name" value="ABC_tran"/>
    <property type="match status" value="1"/>
</dbReference>
<name>A0ABP8GWQ2_9BURK</name>
<dbReference type="PROSITE" id="PS50893">
    <property type="entry name" value="ABC_TRANSPORTER_2"/>
    <property type="match status" value="1"/>
</dbReference>
<keyword evidence="2" id="KW-1003">Cell membrane</keyword>
<evidence type="ECO:0000256" key="2">
    <source>
        <dbReference type="ARBA" id="ARBA00022475"/>
    </source>
</evidence>
<keyword evidence="5" id="KW-1278">Translocase</keyword>
<dbReference type="GO" id="GO:0005524">
    <property type="term" value="F:ATP binding"/>
    <property type="evidence" value="ECO:0007669"/>
    <property type="project" value="UniProtKB-KW"/>
</dbReference>
<comment type="function">
    <text evidence="6">Part of the ABC transporter complex HmuTUV involved in hemin import. Responsible for energy coupling to the transport system.</text>
</comment>